<dbReference type="PANTHER" id="PTHR22749:SF6">
    <property type="entry name" value="RIBOFLAVIN KINASE"/>
    <property type="match status" value="1"/>
</dbReference>
<dbReference type="EC" id="2.7.1.26" evidence="14"/>
<dbReference type="PIRSF" id="PIRSF004491">
    <property type="entry name" value="FAD_Synth"/>
    <property type="match status" value="1"/>
</dbReference>
<comment type="catalytic activity">
    <reaction evidence="13 14">
        <text>FMN + ATP + H(+) = FAD + diphosphate</text>
        <dbReference type="Rhea" id="RHEA:17237"/>
        <dbReference type="ChEBI" id="CHEBI:15378"/>
        <dbReference type="ChEBI" id="CHEBI:30616"/>
        <dbReference type="ChEBI" id="CHEBI:33019"/>
        <dbReference type="ChEBI" id="CHEBI:57692"/>
        <dbReference type="ChEBI" id="CHEBI:58210"/>
        <dbReference type="EC" id="2.7.7.2"/>
    </reaction>
</comment>
<dbReference type="NCBIfam" id="NF004161">
    <property type="entry name" value="PRK05627.1-4"/>
    <property type="match status" value="1"/>
</dbReference>
<dbReference type="SMART" id="SM00904">
    <property type="entry name" value="Flavokinase"/>
    <property type="match status" value="1"/>
</dbReference>
<dbReference type="GO" id="GO:0008531">
    <property type="term" value="F:riboflavin kinase activity"/>
    <property type="evidence" value="ECO:0007669"/>
    <property type="project" value="UniProtKB-EC"/>
</dbReference>
<dbReference type="SUPFAM" id="SSF52374">
    <property type="entry name" value="Nucleotidylyl transferase"/>
    <property type="match status" value="1"/>
</dbReference>
<dbReference type="Pfam" id="PF06574">
    <property type="entry name" value="FAD_syn"/>
    <property type="match status" value="1"/>
</dbReference>
<evidence type="ECO:0000256" key="4">
    <source>
        <dbReference type="ARBA" id="ARBA00022643"/>
    </source>
</evidence>
<name>A0ABW3KX10_9BACI</name>
<evidence type="ECO:0000256" key="1">
    <source>
        <dbReference type="ARBA" id="ARBA00004726"/>
    </source>
</evidence>
<comment type="pathway">
    <text evidence="2 14">Cofactor biosynthesis; FMN biosynthesis; FMN from riboflavin (ATP route): step 1/1.</text>
</comment>
<comment type="pathway">
    <text evidence="1 14">Cofactor biosynthesis; FAD biosynthesis; FAD from FMN: step 1/1.</text>
</comment>
<dbReference type="InterPro" id="IPR015865">
    <property type="entry name" value="Riboflavin_kinase_bac/euk"/>
</dbReference>
<keyword evidence="9 14" id="KW-0274">FAD</keyword>
<evidence type="ECO:0000256" key="8">
    <source>
        <dbReference type="ARBA" id="ARBA00022777"/>
    </source>
</evidence>
<reference evidence="17" key="1">
    <citation type="journal article" date="2019" name="Int. J. Syst. Evol. Microbiol.">
        <title>The Global Catalogue of Microorganisms (GCM) 10K type strain sequencing project: providing services to taxonomists for standard genome sequencing and annotation.</title>
        <authorList>
            <consortium name="The Broad Institute Genomics Platform"/>
            <consortium name="The Broad Institute Genome Sequencing Center for Infectious Disease"/>
            <person name="Wu L."/>
            <person name="Ma J."/>
        </authorList>
    </citation>
    <scope>NUCLEOTIDE SEQUENCE [LARGE SCALE GENOMIC DNA]</scope>
    <source>
        <strain evidence="17">CCUG 56607</strain>
    </source>
</reference>
<comment type="similarity">
    <text evidence="14">Belongs to the ribF family.</text>
</comment>
<evidence type="ECO:0000256" key="10">
    <source>
        <dbReference type="ARBA" id="ARBA00022840"/>
    </source>
</evidence>
<dbReference type="Pfam" id="PF01687">
    <property type="entry name" value="Flavokinase"/>
    <property type="match status" value="1"/>
</dbReference>
<dbReference type="InterPro" id="IPR014729">
    <property type="entry name" value="Rossmann-like_a/b/a_fold"/>
</dbReference>
<dbReference type="NCBIfam" id="NF004160">
    <property type="entry name" value="PRK05627.1-3"/>
    <property type="match status" value="1"/>
</dbReference>
<evidence type="ECO:0000256" key="11">
    <source>
        <dbReference type="ARBA" id="ARBA00023268"/>
    </source>
</evidence>
<dbReference type="Gene3D" id="3.40.50.620">
    <property type="entry name" value="HUPs"/>
    <property type="match status" value="1"/>
</dbReference>
<keyword evidence="11" id="KW-0511">Multifunctional enzyme</keyword>
<dbReference type="SUPFAM" id="SSF82114">
    <property type="entry name" value="Riboflavin kinase-like"/>
    <property type="match status" value="1"/>
</dbReference>
<evidence type="ECO:0000259" key="15">
    <source>
        <dbReference type="SMART" id="SM00904"/>
    </source>
</evidence>
<evidence type="ECO:0000313" key="16">
    <source>
        <dbReference type="EMBL" id="MFD1018230.1"/>
    </source>
</evidence>
<comment type="caution">
    <text evidence="16">The sequence shown here is derived from an EMBL/GenBank/DDBJ whole genome shotgun (WGS) entry which is preliminary data.</text>
</comment>
<keyword evidence="8 14" id="KW-0418">Kinase</keyword>
<comment type="catalytic activity">
    <reaction evidence="12 14">
        <text>riboflavin + ATP = FMN + ADP + H(+)</text>
        <dbReference type="Rhea" id="RHEA:14357"/>
        <dbReference type="ChEBI" id="CHEBI:15378"/>
        <dbReference type="ChEBI" id="CHEBI:30616"/>
        <dbReference type="ChEBI" id="CHEBI:57986"/>
        <dbReference type="ChEBI" id="CHEBI:58210"/>
        <dbReference type="ChEBI" id="CHEBI:456216"/>
        <dbReference type="EC" id="2.7.1.26"/>
    </reaction>
</comment>
<evidence type="ECO:0000313" key="17">
    <source>
        <dbReference type="Proteomes" id="UP001596990"/>
    </source>
</evidence>
<dbReference type="NCBIfam" id="TIGR00125">
    <property type="entry name" value="cyt_tran_rel"/>
    <property type="match status" value="1"/>
</dbReference>
<proteinExistence type="inferred from homology"/>
<evidence type="ECO:0000256" key="14">
    <source>
        <dbReference type="PIRNR" id="PIRNR004491"/>
    </source>
</evidence>
<dbReference type="Gene3D" id="2.40.30.30">
    <property type="entry name" value="Riboflavin kinase-like"/>
    <property type="match status" value="1"/>
</dbReference>
<dbReference type="NCBIfam" id="TIGR00083">
    <property type="entry name" value="ribF"/>
    <property type="match status" value="1"/>
</dbReference>
<dbReference type="EMBL" id="JBHTKL010000001">
    <property type="protein sequence ID" value="MFD1018230.1"/>
    <property type="molecule type" value="Genomic_DNA"/>
</dbReference>
<keyword evidence="17" id="KW-1185">Reference proteome</keyword>
<dbReference type="InterPro" id="IPR004821">
    <property type="entry name" value="Cyt_trans-like"/>
</dbReference>
<dbReference type="InterPro" id="IPR023468">
    <property type="entry name" value="Riboflavin_kinase"/>
</dbReference>
<keyword evidence="7 14" id="KW-0547">Nucleotide-binding</keyword>
<sequence length="311" mass="35508">MQVIELTYPHTLNREEIDPTIMAVGFFDGVHLGHQKLIKTAVELAEQSGKQSAVMTFDPHPSVVLKKEQQHVKYITPLADKIYFLERMGVDRLYVVRFTESLAELLPQQFVDHFFIGLNVDHVVAGFDFSYGRMGKGNMESLPFHSREQFTQTTIPKVERNGEKVSSTRVREAIKNGELPEVTDLLGRPLSVQGEVIKGDQRGRTIGFPTANIHISDAYLLPKVGVYAVAINVRGKWYHGMANLGYKPTFYDEAEKPSLEVYIFDFNGDIYGEDVKVEWHAFIREEKKFNGIDALIAQLHSDEEEIRRFFQ</sequence>
<keyword evidence="3 14" id="KW-0285">Flavoprotein</keyword>
<evidence type="ECO:0000256" key="6">
    <source>
        <dbReference type="ARBA" id="ARBA00022695"/>
    </source>
</evidence>
<organism evidence="16 17">
    <name type="scientific">Thalassobacillus hwangdonensis</name>
    <dbReference type="NCBI Taxonomy" id="546108"/>
    <lineage>
        <taxon>Bacteria</taxon>
        <taxon>Bacillati</taxon>
        <taxon>Bacillota</taxon>
        <taxon>Bacilli</taxon>
        <taxon>Bacillales</taxon>
        <taxon>Bacillaceae</taxon>
        <taxon>Thalassobacillus</taxon>
    </lineage>
</organism>
<dbReference type="Proteomes" id="UP001596990">
    <property type="component" value="Unassembled WGS sequence"/>
</dbReference>
<dbReference type="EC" id="2.7.7.2" evidence="14"/>
<feature type="domain" description="Riboflavin kinase" evidence="15">
    <location>
        <begin position="185"/>
        <end position="311"/>
    </location>
</feature>
<dbReference type="PANTHER" id="PTHR22749">
    <property type="entry name" value="RIBOFLAVIN KINASE/FMN ADENYLYLTRANSFERASE"/>
    <property type="match status" value="1"/>
</dbReference>
<protein>
    <recommendedName>
        <fullName evidence="14">Riboflavin biosynthesis protein</fullName>
    </recommendedName>
    <domain>
        <recommendedName>
            <fullName evidence="14">Riboflavin kinase</fullName>
            <ecNumber evidence="14">2.7.1.26</ecNumber>
        </recommendedName>
        <alternativeName>
            <fullName evidence="14">Flavokinase</fullName>
        </alternativeName>
    </domain>
    <domain>
        <recommendedName>
            <fullName evidence="14">FMN adenylyltransferase</fullName>
            <ecNumber evidence="14">2.7.7.2</ecNumber>
        </recommendedName>
        <alternativeName>
            <fullName evidence="14">FAD pyrophosphorylase</fullName>
        </alternativeName>
        <alternativeName>
            <fullName evidence="14">FAD synthase</fullName>
        </alternativeName>
    </domain>
</protein>
<evidence type="ECO:0000256" key="12">
    <source>
        <dbReference type="ARBA" id="ARBA00047880"/>
    </source>
</evidence>
<evidence type="ECO:0000256" key="2">
    <source>
        <dbReference type="ARBA" id="ARBA00005201"/>
    </source>
</evidence>
<evidence type="ECO:0000256" key="7">
    <source>
        <dbReference type="ARBA" id="ARBA00022741"/>
    </source>
</evidence>
<dbReference type="InterPro" id="IPR015864">
    <property type="entry name" value="FAD_synthase"/>
</dbReference>
<dbReference type="InterPro" id="IPR023465">
    <property type="entry name" value="Riboflavin_kinase_dom_sf"/>
</dbReference>
<evidence type="ECO:0000256" key="13">
    <source>
        <dbReference type="ARBA" id="ARBA00049494"/>
    </source>
</evidence>
<dbReference type="NCBIfam" id="NF004162">
    <property type="entry name" value="PRK05627.1-5"/>
    <property type="match status" value="1"/>
</dbReference>
<keyword evidence="6 14" id="KW-0548">Nucleotidyltransferase</keyword>
<keyword evidence="4 14" id="KW-0288">FMN</keyword>
<evidence type="ECO:0000256" key="9">
    <source>
        <dbReference type="ARBA" id="ARBA00022827"/>
    </source>
</evidence>
<dbReference type="CDD" id="cd02064">
    <property type="entry name" value="FAD_synthetase_N"/>
    <property type="match status" value="1"/>
</dbReference>
<accession>A0ABW3KX10</accession>
<gene>
    <name evidence="16" type="primary">ribF</name>
    <name evidence="16" type="ORF">ACFQ2J_03360</name>
</gene>
<keyword evidence="10 14" id="KW-0067">ATP-binding</keyword>
<dbReference type="RefSeq" id="WP_386056568.1">
    <property type="nucleotide sequence ID" value="NZ_JBHTKL010000001.1"/>
</dbReference>
<dbReference type="GO" id="GO:0003919">
    <property type="term" value="F:FMN adenylyltransferase activity"/>
    <property type="evidence" value="ECO:0007669"/>
    <property type="project" value="UniProtKB-EC"/>
</dbReference>
<keyword evidence="5 14" id="KW-0808">Transferase</keyword>
<evidence type="ECO:0000256" key="3">
    <source>
        <dbReference type="ARBA" id="ARBA00022630"/>
    </source>
</evidence>
<evidence type="ECO:0000256" key="5">
    <source>
        <dbReference type="ARBA" id="ARBA00022679"/>
    </source>
</evidence>
<dbReference type="InterPro" id="IPR002606">
    <property type="entry name" value="Riboflavin_kinase_bac"/>
</dbReference>